<dbReference type="Proteomes" id="UP000239711">
    <property type="component" value="Unassembled WGS sequence"/>
</dbReference>
<dbReference type="AlphaFoldDB" id="A0A2S9J5P4"/>
<comment type="caution">
    <text evidence="1">The sequence shown here is derived from an EMBL/GenBank/DDBJ whole genome shotgun (WGS) entry which is preliminary data.</text>
</comment>
<sequence>MDNIRVSLLFISYFNMKKLYILVLVACLLATGRSYSQDSKFNISVHTQLGTTKFSGADHSSVELKQFAITPRATFRIDKVWAIGALYNYRSAEERIYLVIPGAGGGNAETKTTEQYAGVLVQTYLFDNGRFAAFLEVDGTMGTSKTEVLSGLDGTPTKSDLYSSAFHAGGRYTFFKGLGAEIRLNRLAGYRKLKTKETDTETNQFDLFNNVLNQVSVGLSYQF</sequence>
<dbReference type="InterPro" id="IPR011250">
    <property type="entry name" value="OMP/PagP_B-barrel"/>
</dbReference>
<gene>
    <name evidence="1" type="ORF">C5745_05995</name>
</gene>
<evidence type="ECO:0000313" key="1">
    <source>
        <dbReference type="EMBL" id="PRD48064.1"/>
    </source>
</evidence>
<dbReference type="EMBL" id="PVBQ01000004">
    <property type="protein sequence ID" value="PRD48064.1"/>
    <property type="molecule type" value="Genomic_DNA"/>
</dbReference>
<proteinExistence type="predicted"/>
<evidence type="ECO:0000313" key="2">
    <source>
        <dbReference type="Proteomes" id="UP000239711"/>
    </source>
</evidence>
<reference evidence="1 2" key="1">
    <citation type="submission" date="2018-02" db="EMBL/GenBank/DDBJ databases">
        <title>The draft genome of Sphingobacterium sp. 5JN-11.</title>
        <authorList>
            <person name="Liu L."/>
            <person name="Li L."/>
            <person name="Liang L."/>
            <person name="Zhang X."/>
            <person name="Wang T."/>
        </authorList>
    </citation>
    <scope>NUCLEOTIDE SEQUENCE [LARGE SCALE GENOMIC DNA]</scope>
    <source>
        <strain evidence="1 2">5JN-11</strain>
    </source>
</reference>
<accession>A0A2S9J5P4</accession>
<dbReference type="SUPFAM" id="SSF56925">
    <property type="entry name" value="OMPA-like"/>
    <property type="match status" value="1"/>
</dbReference>
<protein>
    <submittedName>
        <fullName evidence="1">Uncharacterized protein</fullName>
    </submittedName>
</protein>
<keyword evidence="2" id="KW-1185">Reference proteome</keyword>
<dbReference type="OrthoDB" id="704799at2"/>
<organism evidence="1 2">
    <name type="scientific">Sphingobacterium haloxyli</name>
    <dbReference type="NCBI Taxonomy" id="2100533"/>
    <lineage>
        <taxon>Bacteria</taxon>
        <taxon>Pseudomonadati</taxon>
        <taxon>Bacteroidota</taxon>
        <taxon>Sphingobacteriia</taxon>
        <taxon>Sphingobacteriales</taxon>
        <taxon>Sphingobacteriaceae</taxon>
        <taxon>Sphingobacterium</taxon>
    </lineage>
</organism>
<name>A0A2S9J5P4_9SPHI</name>